<dbReference type="InterPro" id="IPR052544">
    <property type="entry name" value="Bacteriocin_Proc_Enz"/>
</dbReference>
<dbReference type="AlphaFoldDB" id="A0A7C4BCS8"/>
<dbReference type="SUPFAM" id="SSF55469">
    <property type="entry name" value="FMN-dependent nitroreductase-like"/>
    <property type="match status" value="1"/>
</dbReference>
<dbReference type="Gene3D" id="3.40.109.10">
    <property type="entry name" value="NADH Oxidase"/>
    <property type="match status" value="1"/>
</dbReference>
<dbReference type="InterPro" id="IPR020051">
    <property type="entry name" value="SagB-type_dehydrogenase"/>
</dbReference>
<dbReference type="EMBL" id="DTFF01000013">
    <property type="protein sequence ID" value="HGI87052.1"/>
    <property type="molecule type" value="Genomic_DNA"/>
</dbReference>
<dbReference type="InterPro" id="IPR000415">
    <property type="entry name" value="Nitroreductase-like"/>
</dbReference>
<accession>A0A7C4BCS8</accession>
<evidence type="ECO:0000259" key="1">
    <source>
        <dbReference type="Pfam" id="PF00881"/>
    </source>
</evidence>
<gene>
    <name evidence="2" type="ORF">ENV14_01440</name>
</gene>
<dbReference type="CDD" id="cd02142">
    <property type="entry name" value="McbC_SagB-like_oxidoreductase"/>
    <property type="match status" value="1"/>
</dbReference>
<dbReference type="PANTHER" id="PTHR43745">
    <property type="entry name" value="NITROREDUCTASE MJ1384-RELATED"/>
    <property type="match status" value="1"/>
</dbReference>
<comment type="caution">
    <text evidence="2">The sequence shown here is derived from an EMBL/GenBank/DDBJ whole genome shotgun (WGS) entry which is preliminary data.</text>
</comment>
<dbReference type="PANTHER" id="PTHR43745:SF2">
    <property type="entry name" value="NITROREDUCTASE MJ1384-RELATED"/>
    <property type="match status" value="1"/>
</dbReference>
<dbReference type="GO" id="GO:0016491">
    <property type="term" value="F:oxidoreductase activity"/>
    <property type="evidence" value="ECO:0007669"/>
    <property type="project" value="InterPro"/>
</dbReference>
<dbReference type="InterPro" id="IPR029479">
    <property type="entry name" value="Nitroreductase"/>
</dbReference>
<feature type="domain" description="Nitroreductase" evidence="1">
    <location>
        <begin position="22"/>
        <end position="206"/>
    </location>
</feature>
<dbReference type="Pfam" id="PF00881">
    <property type="entry name" value="Nitroreductase"/>
    <property type="match status" value="1"/>
</dbReference>
<proteinExistence type="predicted"/>
<protein>
    <submittedName>
        <fullName evidence="2">SagB/ThcOx family dehydrogenase</fullName>
    </submittedName>
</protein>
<dbReference type="NCBIfam" id="TIGR03605">
    <property type="entry name" value="antibiot_sagB"/>
    <property type="match status" value="1"/>
</dbReference>
<sequence>MSYMFLPLPKKVTSMSVEEAILVRRSVRSFKSEPISLEHLSMILWAAYGITDVHRGFRASPSAGATYPLEVYAVVGEKSVMKSDGSYVDAGVYKYVSELHALRLVRRGDHRDALAKAALGQQWVRQAPVDIVVTAVFERTTTFYGERGRVRYVPIDVGHLGQNIYLMATALGLGTVAVGAFIDEKVAGIVVEGRGEVPVYIMPIGKPTEVLKVGFEDIEAYVMRHRRGVA</sequence>
<organism evidence="2">
    <name type="scientific">Ignisphaera aggregans</name>
    <dbReference type="NCBI Taxonomy" id="334771"/>
    <lineage>
        <taxon>Archaea</taxon>
        <taxon>Thermoproteota</taxon>
        <taxon>Thermoprotei</taxon>
        <taxon>Desulfurococcales</taxon>
        <taxon>Desulfurococcaceae</taxon>
        <taxon>Ignisphaera</taxon>
    </lineage>
</organism>
<reference evidence="2" key="1">
    <citation type="journal article" date="2020" name="mSystems">
        <title>Genome- and Community-Level Interaction Insights into Carbon Utilization and Element Cycling Functions of Hydrothermarchaeota in Hydrothermal Sediment.</title>
        <authorList>
            <person name="Zhou Z."/>
            <person name="Liu Y."/>
            <person name="Xu W."/>
            <person name="Pan J."/>
            <person name="Luo Z.H."/>
            <person name="Li M."/>
        </authorList>
    </citation>
    <scope>NUCLEOTIDE SEQUENCE [LARGE SCALE GENOMIC DNA]</scope>
    <source>
        <strain evidence="2">SpSt-732</strain>
    </source>
</reference>
<name>A0A7C4BCS8_9CREN</name>
<evidence type="ECO:0000313" key="2">
    <source>
        <dbReference type="EMBL" id="HGI87052.1"/>
    </source>
</evidence>